<dbReference type="SUPFAM" id="SSF101576">
    <property type="entry name" value="Supernatant protein factor (SPF), C-terminal domain"/>
    <property type="match status" value="1"/>
</dbReference>
<name>A0AAV1ZDM1_9ARAC</name>
<dbReference type="PROSITE" id="PS50191">
    <property type="entry name" value="CRAL_TRIO"/>
    <property type="match status" value="1"/>
</dbReference>
<dbReference type="SUPFAM" id="SSF46938">
    <property type="entry name" value="CRAL/TRIO N-terminal domain"/>
    <property type="match status" value="1"/>
</dbReference>
<dbReference type="InterPro" id="IPR036598">
    <property type="entry name" value="GOLD_dom_sf"/>
</dbReference>
<dbReference type="EMBL" id="CAXIEN010000037">
    <property type="protein sequence ID" value="CAL1269126.1"/>
    <property type="molecule type" value="Genomic_DNA"/>
</dbReference>
<sequence length="396" mass="46316">MELADLSPEHIAVIEELKRRTMDCVTPKMLEDNYLFYRFAKARDFNLIQAESMLRKHICKRKELEIDTMLTDYKPPEVLVNYVSNSNLGFDKEGCIVEYVDGGRLDYKGLWNCAKKQDILQYFAYIIERDKDMLLKRYKKFGKHIFLSIFDFENLPYATTTHVKTLQYGIYFLKEYIDNYPETLKCAIIINAPFYFIWAYEILKQVLPDAVAQKTVMYGTDGWKKELLKLIDADVLPAFLGGNKTDPDGNPLCITFVKRGEPIPKSFYMANEREILRTDLEKLTILPFSKKEISFEVKEVNSDLEWEYDIKSMDIDFSLHFKEKTLDPVELIPKQRTDTCFGTEKGLLKCEKVGTYTIVLDNSYSWLYPKEVYFRAEVKPPKNDRSENSGCDIHLS</sequence>
<dbReference type="Gene3D" id="2.60.120.680">
    <property type="entry name" value="GOLD domain"/>
    <property type="match status" value="1"/>
</dbReference>
<evidence type="ECO:0000313" key="4">
    <source>
        <dbReference type="Proteomes" id="UP001497382"/>
    </source>
</evidence>
<dbReference type="InterPro" id="IPR051064">
    <property type="entry name" value="SEC14/CRAL-TRIO_domain"/>
</dbReference>
<dbReference type="PROSITE" id="PS50866">
    <property type="entry name" value="GOLD"/>
    <property type="match status" value="1"/>
</dbReference>
<dbReference type="InterPro" id="IPR036865">
    <property type="entry name" value="CRAL-TRIO_dom_sf"/>
</dbReference>
<dbReference type="InterPro" id="IPR036273">
    <property type="entry name" value="CRAL/TRIO_N_dom_sf"/>
</dbReference>
<dbReference type="CDD" id="cd00170">
    <property type="entry name" value="SEC14"/>
    <property type="match status" value="1"/>
</dbReference>
<accession>A0AAV1ZDM1</accession>
<dbReference type="Proteomes" id="UP001497382">
    <property type="component" value="Unassembled WGS sequence"/>
</dbReference>
<dbReference type="Pfam" id="PF00650">
    <property type="entry name" value="CRAL_TRIO"/>
    <property type="match status" value="1"/>
</dbReference>
<dbReference type="GO" id="GO:0005737">
    <property type="term" value="C:cytoplasm"/>
    <property type="evidence" value="ECO:0007669"/>
    <property type="project" value="TreeGrafter"/>
</dbReference>
<protein>
    <recommendedName>
        <fullName evidence="5">SEC14-like protein 2</fullName>
    </recommendedName>
</protein>
<dbReference type="Gene3D" id="3.40.525.10">
    <property type="entry name" value="CRAL-TRIO lipid binding domain"/>
    <property type="match status" value="1"/>
</dbReference>
<dbReference type="SMART" id="SM00516">
    <property type="entry name" value="SEC14"/>
    <property type="match status" value="1"/>
</dbReference>
<organism evidence="3 4">
    <name type="scientific">Larinioides sclopetarius</name>
    <dbReference type="NCBI Taxonomy" id="280406"/>
    <lineage>
        <taxon>Eukaryota</taxon>
        <taxon>Metazoa</taxon>
        <taxon>Ecdysozoa</taxon>
        <taxon>Arthropoda</taxon>
        <taxon>Chelicerata</taxon>
        <taxon>Arachnida</taxon>
        <taxon>Araneae</taxon>
        <taxon>Araneomorphae</taxon>
        <taxon>Entelegynae</taxon>
        <taxon>Araneoidea</taxon>
        <taxon>Araneidae</taxon>
        <taxon>Larinioides</taxon>
    </lineage>
</organism>
<reference evidence="3 4" key="1">
    <citation type="submission" date="2024-04" db="EMBL/GenBank/DDBJ databases">
        <authorList>
            <person name="Rising A."/>
            <person name="Reimegard J."/>
            <person name="Sonavane S."/>
            <person name="Akerstrom W."/>
            <person name="Nylinder S."/>
            <person name="Hedman E."/>
            <person name="Kallberg Y."/>
        </authorList>
    </citation>
    <scope>NUCLEOTIDE SEQUENCE [LARGE SCALE GENOMIC DNA]</scope>
</reference>
<gene>
    <name evidence="3" type="ORF">LARSCL_LOCUS4570</name>
</gene>
<dbReference type="AlphaFoldDB" id="A0AAV1ZDM1"/>
<feature type="domain" description="GOLD" evidence="2">
    <location>
        <begin position="273"/>
        <end position="378"/>
    </location>
</feature>
<comment type="caution">
    <text evidence="3">The sequence shown here is derived from an EMBL/GenBank/DDBJ whole genome shotgun (WGS) entry which is preliminary data.</text>
</comment>
<dbReference type="InterPro" id="IPR001251">
    <property type="entry name" value="CRAL-TRIO_dom"/>
</dbReference>
<evidence type="ECO:0000259" key="2">
    <source>
        <dbReference type="PROSITE" id="PS50866"/>
    </source>
</evidence>
<dbReference type="PANTHER" id="PTHR23324">
    <property type="entry name" value="SEC14 RELATED PROTEIN"/>
    <property type="match status" value="1"/>
</dbReference>
<keyword evidence="4" id="KW-1185">Reference proteome</keyword>
<dbReference type="PANTHER" id="PTHR23324:SF83">
    <property type="entry name" value="SEC14-LIKE PROTEIN 2"/>
    <property type="match status" value="1"/>
</dbReference>
<dbReference type="InterPro" id="IPR009038">
    <property type="entry name" value="GOLD_dom"/>
</dbReference>
<proteinExistence type="predicted"/>
<evidence type="ECO:0008006" key="5">
    <source>
        <dbReference type="Google" id="ProtNLM"/>
    </source>
</evidence>
<evidence type="ECO:0000313" key="3">
    <source>
        <dbReference type="EMBL" id="CAL1269126.1"/>
    </source>
</evidence>
<evidence type="ECO:0000259" key="1">
    <source>
        <dbReference type="PROSITE" id="PS50191"/>
    </source>
</evidence>
<feature type="domain" description="CRAL-TRIO" evidence="1">
    <location>
        <begin position="75"/>
        <end position="248"/>
    </location>
</feature>
<dbReference type="SUPFAM" id="SSF52087">
    <property type="entry name" value="CRAL/TRIO domain"/>
    <property type="match status" value="1"/>
</dbReference>